<name>A0A4S3MG95_9RHOB</name>
<dbReference type="RefSeq" id="WP_136337708.1">
    <property type="nucleotide sequence ID" value="NZ_SSMD01000001.1"/>
</dbReference>
<gene>
    <name evidence="2" type="ORF">E7681_02690</name>
</gene>
<feature type="signal peptide" evidence="1">
    <location>
        <begin position="1"/>
        <end position="20"/>
    </location>
</feature>
<organism evidence="2 3">
    <name type="scientific">Thalassobius vesicularis</name>
    <dbReference type="NCBI Taxonomy" id="1294297"/>
    <lineage>
        <taxon>Bacteria</taxon>
        <taxon>Pseudomonadati</taxon>
        <taxon>Pseudomonadota</taxon>
        <taxon>Alphaproteobacteria</taxon>
        <taxon>Rhodobacterales</taxon>
        <taxon>Roseobacteraceae</taxon>
        <taxon>Thalassovita</taxon>
    </lineage>
</organism>
<dbReference type="AlphaFoldDB" id="A0A4S3MG95"/>
<sequence>MFFRVLAILAAGSAALPALAGPREDEAMRIAKASRMCGDQKILRAEFRRHGNVGVLCDGAVLPSAEAADMGEATNFVPLIGGLVPLLGLGGGALVIGALGGGSSTSDTQ</sequence>
<dbReference type="EMBL" id="SSMD01000001">
    <property type="protein sequence ID" value="THD76764.1"/>
    <property type="molecule type" value="Genomic_DNA"/>
</dbReference>
<feature type="chain" id="PRO_5020355151" evidence="1">
    <location>
        <begin position="21"/>
        <end position="109"/>
    </location>
</feature>
<proteinExistence type="predicted"/>
<evidence type="ECO:0000256" key="1">
    <source>
        <dbReference type="SAM" id="SignalP"/>
    </source>
</evidence>
<evidence type="ECO:0000313" key="3">
    <source>
        <dbReference type="Proteomes" id="UP000306113"/>
    </source>
</evidence>
<keyword evidence="3" id="KW-1185">Reference proteome</keyword>
<reference evidence="2 3" key="1">
    <citation type="submission" date="2019-04" db="EMBL/GenBank/DDBJ databases">
        <title>Draft genome sequence of Youngimonas vesicularis.</title>
        <authorList>
            <person name="Hameed A."/>
        </authorList>
    </citation>
    <scope>NUCLEOTIDE SEQUENCE [LARGE SCALE GENOMIC DNA]</scope>
    <source>
        <strain evidence="2 3">CC-AMW-E</strain>
    </source>
</reference>
<dbReference type="Proteomes" id="UP000306113">
    <property type="component" value="Unassembled WGS sequence"/>
</dbReference>
<accession>A0A4S3MG95</accession>
<keyword evidence="1" id="KW-0732">Signal</keyword>
<comment type="caution">
    <text evidence="2">The sequence shown here is derived from an EMBL/GenBank/DDBJ whole genome shotgun (WGS) entry which is preliminary data.</text>
</comment>
<evidence type="ECO:0000313" key="2">
    <source>
        <dbReference type="EMBL" id="THD76764.1"/>
    </source>
</evidence>
<protein>
    <submittedName>
        <fullName evidence="2">Uncharacterized protein</fullName>
    </submittedName>
</protein>